<organism evidence="2 3">
    <name type="scientific">Hathewaya limosa</name>
    <name type="common">Clostridium limosum</name>
    <dbReference type="NCBI Taxonomy" id="1536"/>
    <lineage>
        <taxon>Bacteria</taxon>
        <taxon>Bacillati</taxon>
        <taxon>Bacillota</taxon>
        <taxon>Clostridia</taxon>
        <taxon>Eubacteriales</taxon>
        <taxon>Clostridiaceae</taxon>
        <taxon>Hathewaya</taxon>
    </lineage>
</organism>
<accession>A0ABU0JTC1</accession>
<comment type="caution">
    <text evidence="2">The sequence shown here is derived from an EMBL/GenBank/DDBJ whole genome shotgun (WGS) entry which is preliminary data.</text>
</comment>
<reference evidence="2 3" key="1">
    <citation type="submission" date="2023-07" db="EMBL/GenBank/DDBJ databases">
        <title>Genomic Encyclopedia of Type Strains, Phase IV (KMG-IV): sequencing the most valuable type-strain genomes for metagenomic binning, comparative biology and taxonomic classification.</title>
        <authorList>
            <person name="Goeker M."/>
        </authorList>
    </citation>
    <scope>NUCLEOTIDE SEQUENCE [LARGE SCALE GENOMIC DNA]</scope>
    <source>
        <strain evidence="2 3">DSM 1400</strain>
    </source>
</reference>
<dbReference type="SUPFAM" id="SSF51971">
    <property type="entry name" value="Nucleotide-binding domain"/>
    <property type="match status" value="1"/>
</dbReference>
<proteinExistence type="predicted"/>
<protein>
    <submittedName>
        <fullName evidence="2">UDP-galactopyranose mutase</fullName>
    </submittedName>
</protein>
<gene>
    <name evidence="2" type="ORF">QOZ93_002100</name>
</gene>
<evidence type="ECO:0000313" key="3">
    <source>
        <dbReference type="Proteomes" id="UP001224418"/>
    </source>
</evidence>
<evidence type="ECO:0000259" key="1">
    <source>
        <dbReference type="Pfam" id="PF03275"/>
    </source>
</evidence>
<dbReference type="PANTHER" id="PTHR21197:SF0">
    <property type="entry name" value="UDP-GALACTOPYRANOSE MUTASE"/>
    <property type="match status" value="1"/>
</dbReference>
<feature type="domain" description="UDP-galactopyranose mutase C-terminal" evidence="1">
    <location>
        <begin position="89"/>
        <end position="152"/>
    </location>
</feature>
<evidence type="ECO:0000313" key="2">
    <source>
        <dbReference type="EMBL" id="MDQ0480352.1"/>
    </source>
</evidence>
<dbReference type="EMBL" id="JAUSWN010000018">
    <property type="protein sequence ID" value="MDQ0480352.1"/>
    <property type="molecule type" value="Genomic_DNA"/>
</dbReference>
<dbReference type="Gene3D" id="3.40.50.720">
    <property type="entry name" value="NAD(P)-binding Rossmann-like Domain"/>
    <property type="match status" value="1"/>
</dbReference>
<dbReference type="InterPro" id="IPR015899">
    <property type="entry name" value="UDP-GalPyranose_mutase_C"/>
</dbReference>
<name>A0ABU0JTC1_HATLI</name>
<dbReference type="Proteomes" id="UP001224418">
    <property type="component" value="Unassembled WGS sequence"/>
</dbReference>
<dbReference type="Pfam" id="PF03275">
    <property type="entry name" value="GLF"/>
    <property type="match status" value="1"/>
</dbReference>
<keyword evidence="3" id="KW-1185">Reference proteome</keyword>
<dbReference type="Pfam" id="PF13450">
    <property type="entry name" value="NAD_binding_8"/>
    <property type="match status" value="1"/>
</dbReference>
<dbReference type="RefSeq" id="WP_307356293.1">
    <property type="nucleotide sequence ID" value="NZ_BAAACJ010000031.1"/>
</dbReference>
<dbReference type="PANTHER" id="PTHR21197">
    <property type="entry name" value="UDP-GALACTOPYRANOSE MUTASE"/>
    <property type="match status" value="1"/>
</dbReference>
<sequence>MYFDYVIVGAGICGITLAERIVTEMKNNVLLIEKKNYIGGKCFDYYDEKGNLKSKYGLHVFYTDLQYVWNYVNCFAQWDTMEQHSSLYKYIGIPIGGYTKMFKNMLNKKVKILLNTNYKEAIKDIKYNKLIYTGELDYYFDYKFKPIDYDSYTSFERYKNYYELTKYEKDVTFLGGLTEYKHFTMDRSIDCTLKLFYKDIFPVDNNCL</sequence>